<accession>A0A1S3J6T3</accession>
<keyword evidence="4 6" id="KW-0472">Membrane</keyword>
<evidence type="ECO:0000256" key="4">
    <source>
        <dbReference type="ARBA" id="ARBA00023136"/>
    </source>
</evidence>
<organism evidence="7 8">
    <name type="scientific">Lingula anatina</name>
    <name type="common">Brachiopod</name>
    <name type="synonym">Lingula unguis</name>
    <dbReference type="NCBI Taxonomy" id="7574"/>
    <lineage>
        <taxon>Eukaryota</taxon>
        <taxon>Metazoa</taxon>
        <taxon>Spiralia</taxon>
        <taxon>Lophotrochozoa</taxon>
        <taxon>Brachiopoda</taxon>
        <taxon>Linguliformea</taxon>
        <taxon>Lingulata</taxon>
        <taxon>Lingulida</taxon>
        <taxon>Linguloidea</taxon>
        <taxon>Lingulidae</taxon>
        <taxon>Lingula</taxon>
    </lineage>
</organism>
<feature type="transmembrane region" description="Helical" evidence="6">
    <location>
        <begin position="532"/>
        <end position="552"/>
    </location>
</feature>
<dbReference type="PANTHER" id="PTHR23507">
    <property type="entry name" value="ZGC:174356"/>
    <property type="match status" value="1"/>
</dbReference>
<evidence type="ECO:0000313" key="7">
    <source>
        <dbReference type="Proteomes" id="UP000085678"/>
    </source>
</evidence>
<dbReference type="GO" id="GO:0022857">
    <property type="term" value="F:transmembrane transporter activity"/>
    <property type="evidence" value="ECO:0007669"/>
    <property type="project" value="TreeGrafter"/>
</dbReference>
<keyword evidence="7" id="KW-1185">Reference proteome</keyword>
<dbReference type="RefSeq" id="XP_013406018.1">
    <property type="nucleotide sequence ID" value="XM_013550564.1"/>
</dbReference>
<feature type="transmembrane region" description="Helical" evidence="6">
    <location>
        <begin position="499"/>
        <end position="526"/>
    </location>
</feature>
<dbReference type="GeneID" id="106170609"/>
<keyword evidence="2 6" id="KW-0812">Transmembrane</keyword>
<evidence type="ECO:0000256" key="1">
    <source>
        <dbReference type="ARBA" id="ARBA00004141"/>
    </source>
</evidence>
<dbReference type="Proteomes" id="UP000085678">
    <property type="component" value="Unplaced"/>
</dbReference>
<dbReference type="GO" id="GO:0016020">
    <property type="term" value="C:membrane"/>
    <property type="evidence" value="ECO:0007669"/>
    <property type="project" value="UniProtKB-SubCell"/>
</dbReference>
<dbReference type="AlphaFoldDB" id="A0A1S3J6T3"/>
<feature type="transmembrane region" description="Helical" evidence="6">
    <location>
        <begin position="377"/>
        <end position="399"/>
    </location>
</feature>
<dbReference type="KEGG" id="lak:106170609"/>
<proteinExistence type="predicted"/>
<feature type="transmembrane region" description="Helical" evidence="6">
    <location>
        <begin position="206"/>
        <end position="228"/>
    </location>
</feature>
<feature type="region of interest" description="Disordered" evidence="5">
    <location>
        <begin position="1"/>
        <end position="38"/>
    </location>
</feature>
<feature type="transmembrane region" description="Helical" evidence="6">
    <location>
        <begin position="234"/>
        <end position="256"/>
    </location>
</feature>
<feature type="transmembrane region" description="Helical" evidence="6">
    <location>
        <begin position="443"/>
        <end position="461"/>
    </location>
</feature>
<evidence type="ECO:0000256" key="6">
    <source>
        <dbReference type="SAM" id="Phobius"/>
    </source>
</evidence>
<evidence type="ECO:0000313" key="8">
    <source>
        <dbReference type="RefSeq" id="XP_013406018.1"/>
    </source>
</evidence>
<dbReference type="InParanoid" id="A0A1S3J6T3"/>
<dbReference type="InterPro" id="IPR036259">
    <property type="entry name" value="MFS_trans_sf"/>
</dbReference>
<dbReference type="OrthoDB" id="3026777at2759"/>
<comment type="subcellular location">
    <subcellularLocation>
        <location evidence="1">Membrane</location>
        <topology evidence="1">Multi-pass membrane protein</topology>
    </subcellularLocation>
</comment>
<dbReference type="Gene3D" id="1.20.1250.20">
    <property type="entry name" value="MFS general substrate transporter like domains"/>
    <property type="match status" value="1"/>
</dbReference>
<feature type="compositionally biased region" description="Polar residues" evidence="5">
    <location>
        <begin position="9"/>
        <end position="22"/>
    </location>
</feature>
<reference evidence="8" key="1">
    <citation type="submission" date="2025-08" db="UniProtKB">
        <authorList>
            <consortium name="RefSeq"/>
        </authorList>
    </citation>
    <scope>IDENTIFICATION</scope>
    <source>
        <tissue evidence="8">Gonads</tissue>
    </source>
</reference>
<protein>
    <submittedName>
        <fullName evidence="8">Solute carrier family 46 member 3</fullName>
    </submittedName>
</protein>
<feature type="transmembrane region" description="Helical" evidence="6">
    <location>
        <begin position="142"/>
        <end position="164"/>
    </location>
</feature>
<evidence type="ECO:0000256" key="5">
    <source>
        <dbReference type="SAM" id="MobiDB-lite"/>
    </source>
</evidence>
<evidence type="ECO:0000256" key="3">
    <source>
        <dbReference type="ARBA" id="ARBA00022989"/>
    </source>
</evidence>
<dbReference type="SUPFAM" id="SSF103473">
    <property type="entry name" value="MFS general substrate transporter"/>
    <property type="match status" value="1"/>
</dbReference>
<keyword evidence="3 6" id="KW-1133">Transmembrane helix</keyword>
<evidence type="ECO:0000256" key="2">
    <source>
        <dbReference type="ARBA" id="ARBA00022692"/>
    </source>
</evidence>
<dbReference type="PANTHER" id="PTHR23507:SF1">
    <property type="entry name" value="FI18259P1-RELATED"/>
    <property type="match status" value="1"/>
</dbReference>
<feature type="transmembrane region" description="Helical" evidence="6">
    <location>
        <begin position="52"/>
        <end position="71"/>
    </location>
</feature>
<feature type="transmembrane region" description="Helical" evidence="6">
    <location>
        <begin position="110"/>
        <end position="130"/>
    </location>
</feature>
<feature type="transmembrane region" description="Helical" evidence="6">
    <location>
        <begin position="170"/>
        <end position="194"/>
    </location>
</feature>
<feature type="compositionally biased region" description="Basic and acidic residues" evidence="5">
    <location>
        <begin position="27"/>
        <end position="37"/>
    </location>
</feature>
<dbReference type="FunCoup" id="A0A1S3J6T3">
    <property type="interactions" value="124"/>
</dbReference>
<sequence length="571" mass="63324">MEREEEQPLLSSEKGSGGTTKYATVVDTKDENKKNDRPNYVPKCPITVEPFMFLYFFALMGFSPLMTQYLYKRLGEDNQSHSTNISHCDQNTSDPYYIAQQKTQAEASEWSIYFSITCAIPSMVVTVFYGAYSDKAGRKLCLILPAIGSLLRQGGTLAIIYFNWPLYCLLPAYFVEGLFGYFTTAFMGCFSYIADISTAKNKAIKIVIGEACSMLAAALSEIVIGYLIKLFPDFSVPTVVTVGSILLALLYAIFFIPELIEKDPEAKLLDFSNLLQVVKLFFHVPDAGQEKLISKPVQPDQQTPHLPAGNVAPPSDNIQTFPAQHSVSTGSVEANRQIYSSVLGEDHSLPHRDISQTEKDHMVLSAPPGRVWKLRMLILILFLIAIPMISSTVDTLYVLNLPFCWTSEKIGWYNAIRIMIIQLASMVGIVLMRKVFKLSEVTVAMVALLSYISSKIIIAFAQYDYMMYVGASIGALSLLSIAMLRAAMSQLVTHHEQGALFASISLVESVCTLLGNTILNSIYAATVAWFRGYVYCIMSGLCLIALIILGIYQFKTLKRKSANTTSKLAIN</sequence>
<dbReference type="OMA" id="ISTHRFI"/>
<name>A0A1S3J6T3_LINAN</name>
<gene>
    <name evidence="8" type="primary">LOC106170609</name>
</gene>
<feature type="transmembrane region" description="Helical" evidence="6">
    <location>
        <begin position="467"/>
        <end position="487"/>
    </location>
</feature>
<feature type="transmembrane region" description="Helical" evidence="6">
    <location>
        <begin position="411"/>
        <end position="431"/>
    </location>
</feature>